<dbReference type="InterPro" id="IPR011051">
    <property type="entry name" value="RmlC_Cupin_sf"/>
</dbReference>
<dbReference type="InterPro" id="IPR001387">
    <property type="entry name" value="Cro/C1-type_HTH"/>
</dbReference>
<dbReference type="PANTHER" id="PTHR46797:SF1">
    <property type="entry name" value="METHYLPHOSPHONATE SYNTHASE"/>
    <property type="match status" value="1"/>
</dbReference>
<dbReference type="InterPro" id="IPR050807">
    <property type="entry name" value="TransReg_Diox_bact_type"/>
</dbReference>
<comment type="caution">
    <text evidence="3">The sequence shown here is derived from an EMBL/GenBank/DDBJ whole genome shotgun (WGS) entry which is preliminary data.</text>
</comment>
<sequence>MTEQQSGDVRESTAVLIGAQVRRMREARRLSAAELARQAGISKGTLSTLEAGLGNPTIDTLSAIAVALRLPLGDVITPATPPKPVVRPGTGEPEYSKQELLHRMGAGTLTEVWRIRIHETGQRIESPPHAQGTVEHIYVARGGLVAGPVDTPSTLGRGDFVIFGADVPHFYEASADDVDAICVMTYPATGW</sequence>
<dbReference type="PANTHER" id="PTHR46797">
    <property type="entry name" value="HTH-TYPE TRANSCRIPTIONAL REGULATOR"/>
    <property type="match status" value="1"/>
</dbReference>
<dbReference type="CDD" id="cd00093">
    <property type="entry name" value="HTH_XRE"/>
    <property type="match status" value="1"/>
</dbReference>
<protein>
    <submittedName>
        <fullName evidence="3">Helix-turn-helix domain-containing protein</fullName>
    </submittedName>
</protein>
<name>A0ABV0LIW3_9PSEU</name>
<evidence type="ECO:0000256" key="1">
    <source>
        <dbReference type="ARBA" id="ARBA00023125"/>
    </source>
</evidence>
<feature type="domain" description="HTH cro/C1-type" evidence="2">
    <location>
        <begin position="21"/>
        <end position="75"/>
    </location>
</feature>
<dbReference type="InterPro" id="IPR014710">
    <property type="entry name" value="RmlC-like_jellyroll"/>
</dbReference>
<evidence type="ECO:0000259" key="2">
    <source>
        <dbReference type="PROSITE" id="PS50943"/>
    </source>
</evidence>
<accession>A0ABV0LIW3</accession>
<dbReference type="InterPro" id="IPR010982">
    <property type="entry name" value="Lambda_DNA-bd_dom_sf"/>
</dbReference>
<dbReference type="SUPFAM" id="SSF51182">
    <property type="entry name" value="RmlC-like cupins"/>
    <property type="match status" value="1"/>
</dbReference>
<dbReference type="EMBL" id="JBDZYD010000009">
    <property type="protein sequence ID" value="MEQ0562240.1"/>
    <property type="molecule type" value="Genomic_DNA"/>
</dbReference>
<reference evidence="3 4" key="1">
    <citation type="submission" date="2024-05" db="EMBL/GenBank/DDBJ databases">
        <authorList>
            <person name="Zhao H."/>
            <person name="Xu Y."/>
            <person name="Lin S."/>
            <person name="Spain J.C."/>
            <person name="Zhou N.-Y."/>
        </authorList>
    </citation>
    <scope>NUCLEOTIDE SEQUENCE [LARGE SCALE GENOMIC DNA]</scope>
    <source>
        <strain evidence="3 4">NEAU-NG30</strain>
    </source>
</reference>
<dbReference type="Gene3D" id="2.60.120.10">
    <property type="entry name" value="Jelly Rolls"/>
    <property type="match status" value="1"/>
</dbReference>
<dbReference type="PROSITE" id="PS50943">
    <property type="entry name" value="HTH_CROC1"/>
    <property type="match status" value="1"/>
</dbReference>
<proteinExistence type="predicted"/>
<evidence type="ECO:0000313" key="4">
    <source>
        <dbReference type="Proteomes" id="UP001440984"/>
    </source>
</evidence>
<evidence type="ECO:0000313" key="3">
    <source>
        <dbReference type="EMBL" id="MEQ0562240.1"/>
    </source>
</evidence>
<keyword evidence="1" id="KW-0238">DNA-binding</keyword>
<dbReference type="Pfam" id="PF13560">
    <property type="entry name" value="HTH_31"/>
    <property type="match status" value="1"/>
</dbReference>
<dbReference type="CDD" id="cd02209">
    <property type="entry name" value="cupin_XRE_C"/>
    <property type="match status" value="1"/>
</dbReference>
<dbReference type="Gene3D" id="1.10.260.40">
    <property type="entry name" value="lambda repressor-like DNA-binding domains"/>
    <property type="match status" value="1"/>
</dbReference>
<organism evidence="3 4">
    <name type="scientific">Amycolatopsis melonis</name>
    <dbReference type="NCBI Taxonomy" id="3156488"/>
    <lineage>
        <taxon>Bacteria</taxon>
        <taxon>Bacillati</taxon>
        <taxon>Actinomycetota</taxon>
        <taxon>Actinomycetes</taxon>
        <taxon>Pseudonocardiales</taxon>
        <taxon>Pseudonocardiaceae</taxon>
        <taxon>Amycolatopsis</taxon>
    </lineage>
</organism>
<dbReference type="SMART" id="SM00530">
    <property type="entry name" value="HTH_XRE"/>
    <property type="match status" value="1"/>
</dbReference>
<gene>
    <name evidence="3" type="ORF">ABJI51_24420</name>
</gene>
<dbReference type="RefSeq" id="WP_348953706.1">
    <property type="nucleotide sequence ID" value="NZ_JBDZYD010000009.1"/>
</dbReference>
<dbReference type="SUPFAM" id="SSF47413">
    <property type="entry name" value="lambda repressor-like DNA-binding domains"/>
    <property type="match status" value="1"/>
</dbReference>
<keyword evidence="4" id="KW-1185">Reference proteome</keyword>
<dbReference type="Proteomes" id="UP001440984">
    <property type="component" value="Unassembled WGS sequence"/>
</dbReference>